<proteinExistence type="predicted"/>
<evidence type="ECO:0000313" key="2">
    <source>
        <dbReference type="Proteomes" id="UP000182241"/>
    </source>
</evidence>
<dbReference type="STRING" id="57704.SAMN04489793_0027"/>
<sequence length="224" mass="23493">MNQDIWIIEGLAIDSRGEWEIARGAGYFTNPDEAAAAAEEALVQEIRLCVRLGQEIIILGDDTGISGIDQAHKIARMGAAVVHLRPAGSPPPEPPRHIGVPGGPEAAVAAAVEYMSDHAGPAEPIVRTRVAEVPAAVIDPLELDAAVAVLGAAVEEAHRKARIVLHHLGGDGGTLTTASSMSVPELLTEARRNVERVAQGLADAHSSVFGAARYVKKLESGDRH</sequence>
<dbReference type="EMBL" id="FNSA01000001">
    <property type="protein sequence ID" value="SEB29507.1"/>
    <property type="molecule type" value="Genomic_DNA"/>
</dbReference>
<gene>
    <name evidence="1" type="ORF">SAMN04489793_0027</name>
</gene>
<dbReference type="Proteomes" id="UP000182241">
    <property type="component" value="Unassembled WGS sequence"/>
</dbReference>
<accession>A0A1H4I603</accession>
<organism evidence="1 2">
    <name type="scientific">Tsukamurella tyrosinosolvens</name>
    <dbReference type="NCBI Taxonomy" id="57704"/>
    <lineage>
        <taxon>Bacteria</taxon>
        <taxon>Bacillati</taxon>
        <taxon>Actinomycetota</taxon>
        <taxon>Actinomycetes</taxon>
        <taxon>Mycobacteriales</taxon>
        <taxon>Tsukamurellaceae</taxon>
        <taxon>Tsukamurella</taxon>
    </lineage>
</organism>
<dbReference type="RefSeq" id="WP_068742482.1">
    <property type="nucleotide sequence ID" value="NZ_CBDRGN010000002.1"/>
</dbReference>
<dbReference type="AlphaFoldDB" id="A0A1H4I603"/>
<keyword evidence="2" id="KW-1185">Reference proteome</keyword>
<name>A0A1H4I603_TSUTY</name>
<dbReference type="OrthoDB" id="10003520at2"/>
<evidence type="ECO:0000313" key="1">
    <source>
        <dbReference type="EMBL" id="SEB29507.1"/>
    </source>
</evidence>
<reference evidence="2" key="1">
    <citation type="submission" date="2016-10" db="EMBL/GenBank/DDBJ databases">
        <authorList>
            <person name="Varghese N."/>
            <person name="Submissions S."/>
        </authorList>
    </citation>
    <scope>NUCLEOTIDE SEQUENCE [LARGE SCALE GENOMIC DNA]</scope>
    <source>
        <strain evidence="2">DSM 44234</strain>
    </source>
</reference>
<protein>
    <submittedName>
        <fullName evidence="1">Uncharacterized protein</fullName>
    </submittedName>
</protein>